<dbReference type="AlphaFoldDB" id="A0A0A7ECW8"/>
<sequence length="179" mass="20710">MQPTSSRLNYAFITEDDLEDLYQLDQDPAVMKHLNGGKPTTMEEKKTIFLPRMAKYANKEKGWGLWKVNIKESGEFIGWILVRPMHFFNDETDTEWHNLELGWRFKQSSWGKGYATEAANALVEQIALMPEYTYISAIAVKENLGSIAVMEKLGMRFVKEYMHSDPLGDIPAVHYEREL</sequence>
<dbReference type="Proteomes" id="UP000030341">
    <property type="component" value="Chromosome 1"/>
</dbReference>
<reference evidence="2 3" key="1">
    <citation type="submission" date="2014-11" db="EMBL/GenBank/DDBJ databases">
        <title>Complete Genome Sequence of Pseudoalteromonas sp. Strain OCN003 Isolated from Kaneohe Bay, Oahu, Hawaii.</title>
        <authorList>
            <person name="Beurmann S."/>
            <person name="Videau P."/>
            <person name="Ushijima B."/>
            <person name="Smith A.M."/>
            <person name="Aeby G.S."/>
            <person name="Callahan S.M."/>
            <person name="Belcaid M."/>
        </authorList>
    </citation>
    <scope>NUCLEOTIDE SEQUENCE [LARGE SCALE GENOMIC DNA]</scope>
    <source>
        <strain evidence="2 3">OCN003</strain>
    </source>
</reference>
<dbReference type="PANTHER" id="PTHR43792">
    <property type="entry name" value="GNAT FAMILY, PUTATIVE (AFU_ORTHOLOGUE AFUA_3G00765)-RELATED-RELATED"/>
    <property type="match status" value="1"/>
</dbReference>
<dbReference type="PANTHER" id="PTHR43792:SF1">
    <property type="entry name" value="N-ACETYLTRANSFERASE DOMAIN-CONTAINING PROTEIN"/>
    <property type="match status" value="1"/>
</dbReference>
<name>A0A0A7ECW8_9GAMM</name>
<dbReference type="RefSeq" id="WP_038637541.1">
    <property type="nucleotide sequence ID" value="NZ_CP009888.1"/>
</dbReference>
<feature type="domain" description="N-acetyltransferase" evidence="1">
    <location>
        <begin position="8"/>
        <end position="179"/>
    </location>
</feature>
<dbReference type="InterPro" id="IPR051531">
    <property type="entry name" value="N-acetyltransferase"/>
</dbReference>
<dbReference type="GO" id="GO:0016747">
    <property type="term" value="F:acyltransferase activity, transferring groups other than amino-acyl groups"/>
    <property type="evidence" value="ECO:0007669"/>
    <property type="project" value="InterPro"/>
</dbReference>
<dbReference type="KEGG" id="pseo:OM33_00945"/>
<dbReference type="Pfam" id="PF13302">
    <property type="entry name" value="Acetyltransf_3"/>
    <property type="match status" value="1"/>
</dbReference>
<dbReference type="EMBL" id="CP009888">
    <property type="protein sequence ID" value="AIY63882.1"/>
    <property type="molecule type" value="Genomic_DNA"/>
</dbReference>
<dbReference type="HOGENOM" id="CLU_013985_3_1_6"/>
<dbReference type="OrthoDB" id="9801656at2"/>
<evidence type="ECO:0000313" key="2">
    <source>
        <dbReference type="EMBL" id="AIY63882.1"/>
    </source>
</evidence>
<dbReference type="PROSITE" id="PS51186">
    <property type="entry name" value="GNAT"/>
    <property type="match status" value="1"/>
</dbReference>
<dbReference type="STRING" id="1348114.OM33_00945"/>
<keyword evidence="2" id="KW-0808">Transferase</keyword>
<dbReference type="SUPFAM" id="SSF55729">
    <property type="entry name" value="Acyl-CoA N-acyltransferases (Nat)"/>
    <property type="match status" value="1"/>
</dbReference>
<proteinExistence type="predicted"/>
<gene>
    <name evidence="2" type="ORF">OM33_00945</name>
</gene>
<organism evidence="2 3">
    <name type="scientific">Pseudoalteromonas piratica</name>
    <dbReference type="NCBI Taxonomy" id="1348114"/>
    <lineage>
        <taxon>Bacteria</taxon>
        <taxon>Pseudomonadati</taxon>
        <taxon>Pseudomonadota</taxon>
        <taxon>Gammaproteobacteria</taxon>
        <taxon>Alteromonadales</taxon>
        <taxon>Pseudoalteromonadaceae</taxon>
        <taxon>Pseudoalteromonas</taxon>
    </lineage>
</organism>
<dbReference type="Gene3D" id="3.40.630.30">
    <property type="match status" value="1"/>
</dbReference>
<dbReference type="InterPro" id="IPR000182">
    <property type="entry name" value="GNAT_dom"/>
</dbReference>
<dbReference type="InterPro" id="IPR016181">
    <property type="entry name" value="Acyl_CoA_acyltransferase"/>
</dbReference>
<keyword evidence="3" id="KW-1185">Reference proteome</keyword>
<accession>A0A0A7ECW8</accession>
<dbReference type="eggNOG" id="COG1670">
    <property type="taxonomic scope" value="Bacteria"/>
</dbReference>
<protein>
    <submittedName>
        <fullName evidence="2">Acetyltransferase</fullName>
    </submittedName>
</protein>
<evidence type="ECO:0000313" key="3">
    <source>
        <dbReference type="Proteomes" id="UP000030341"/>
    </source>
</evidence>
<evidence type="ECO:0000259" key="1">
    <source>
        <dbReference type="PROSITE" id="PS51186"/>
    </source>
</evidence>